<dbReference type="RefSeq" id="WP_184291190.1">
    <property type="nucleotide sequence ID" value="NZ_JACHJO010000006.1"/>
</dbReference>
<gene>
    <name evidence="2" type="ORF">FHS13_002223</name>
</gene>
<dbReference type="Proteomes" id="UP000536604">
    <property type="component" value="Unassembled WGS sequence"/>
</dbReference>
<dbReference type="AlphaFoldDB" id="A0A841IVP0"/>
<sequence length="115" mass="12843">MKFELVEPSSWPEHAPEQEEAAVARPAPPRQAPPVLFEDDTERLRSRSEDLGKRLTRTLAALQPTLDRMHAAIARSEQDHMAGTGHETRATAPENFRANRFRQSTSETVTPGGSR</sequence>
<organism evidence="2 3">
    <name type="scientific">Nocardiopsis algeriensis</name>
    <dbReference type="NCBI Taxonomy" id="1478215"/>
    <lineage>
        <taxon>Bacteria</taxon>
        <taxon>Bacillati</taxon>
        <taxon>Actinomycetota</taxon>
        <taxon>Actinomycetes</taxon>
        <taxon>Streptosporangiales</taxon>
        <taxon>Nocardiopsidaceae</taxon>
        <taxon>Nocardiopsis</taxon>
    </lineage>
</organism>
<keyword evidence="3" id="KW-1185">Reference proteome</keyword>
<proteinExistence type="predicted"/>
<reference evidence="2 3" key="1">
    <citation type="submission" date="2020-08" db="EMBL/GenBank/DDBJ databases">
        <title>Genomic Encyclopedia of Type Strains, Phase III (KMG-III): the genomes of soil and plant-associated and newly described type strains.</title>
        <authorList>
            <person name="Whitman W."/>
        </authorList>
    </citation>
    <scope>NUCLEOTIDE SEQUENCE [LARGE SCALE GENOMIC DNA]</scope>
    <source>
        <strain evidence="2 3">CECT 8712</strain>
    </source>
</reference>
<name>A0A841IVP0_9ACTN</name>
<comment type="caution">
    <text evidence="2">The sequence shown here is derived from an EMBL/GenBank/DDBJ whole genome shotgun (WGS) entry which is preliminary data.</text>
</comment>
<feature type="region of interest" description="Disordered" evidence="1">
    <location>
        <begin position="1"/>
        <end position="50"/>
    </location>
</feature>
<evidence type="ECO:0000313" key="3">
    <source>
        <dbReference type="Proteomes" id="UP000536604"/>
    </source>
</evidence>
<evidence type="ECO:0000256" key="1">
    <source>
        <dbReference type="SAM" id="MobiDB-lite"/>
    </source>
</evidence>
<feature type="region of interest" description="Disordered" evidence="1">
    <location>
        <begin position="75"/>
        <end position="115"/>
    </location>
</feature>
<protein>
    <submittedName>
        <fullName evidence="2">Uncharacterized protein</fullName>
    </submittedName>
</protein>
<dbReference type="EMBL" id="JACHJO010000006">
    <property type="protein sequence ID" value="MBB6120271.1"/>
    <property type="molecule type" value="Genomic_DNA"/>
</dbReference>
<feature type="compositionally biased region" description="Polar residues" evidence="1">
    <location>
        <begin position="101"/>
        <end position="115"/>
    </location>
</feature>
<accession>A0A841IVP0</accession>
<evidence type="ECO:0000313" key="2">
    <source>
        <dbReference type="EMBL" id="MBB6120271.1"/>
    </source>
</evidence>